<dbReference type="InterPro" id="IPR025672">
    <property type="entry name" value="Sigma_reg_C_dom"/>
</dbReference>
<keyword evidence="1" id="KW-1133">Transmembrane helix</keyword>
<proteinExistence type="predicted"/>
<feature type="transmembrane region" description="Helical" evidence="1">
    <location>
        <begin position="29"/>
        <end position="47"/>
    </location>
</feature>
<evidence type="ECO:0000256" key="1">
    <source>
        <dbReference type="SAM" id="Phobius"/>
    </source>
</evidence>
<protein>
    <submittedName>
        <fullName evidence="3">Sigma factor regulator</fullName>
    </submittedName>
</protein>
<feature type="domain" description="Sigma factor regulator C-terminal" evidence="2">
    <location>
        <begin position="167"/>
        <end position="315"/>
    </location>
</feature>
<dbReference type="OrthoDB" id="1730160at2"/>
<gene>
    <name evidence="3" type="ORF">EDD68_10284</name>
</gene>
<reference evidence="3 4" key="1">
    <citation type="submission" date="2019-03" db="EMBL/GenBank/DDBJ databases">
        <title>Genomic Encyclopedia of Type Strains, Phase IV (KMG-IV): sequencing the most valuable type-strain genomes for metagenomic binning, comparative biology and taxonomic classification.</title>
        <authorList>
            <person name="Goeker M."/>
        </authorList>
    </citation>
    <scope>NUCLEOTIDE SEQUENCE [LARGE SCALE GENOMIC DNA]</scope>
    <source>
        <strain evidence="3 4">DSM 25894</strain>
    </source>
</reference>
<dbReference type="RefSeq" id="WP_132370745.1">
    <property type="nucleotide sequence ID" value="NZ_SMAN01000002.1"/>
</dbReference>
<keyword evidence="1" id="KW-0472">Membrane</keyword>
<name>A0A4R3NAA9_9BACI</name>
<organism evidence="3 4">
    <name type="scientific">Melghiribacillus thermohalophilus</name>
    <dbReference type="NCBI Taxonomy" id="1324956"/>
    <lineage>
        <taxon>Bacteria</taxon>
        <taxon>Bacillati</taxon>
        <taxon>Bacillota</taxon>
        <taxon>Bacilli</taxon>
        <taxon>Bacillales</taxon>
        <taxon>Bacillaceae</taxon>
        <taxon>Melghiribacillus</taxon>
    </lineage>
</organism>
<keyword evidence="4" id="KW-1185">Reference proteome</keyword>
<evidence type="ECO:0000259" key="2">
    <source>
        <dbReference type="Pfam" id="PF13791"/>
    </source>
</evidence>
<dbReference type="AlphaFoldDB" id="A0A4R3NAA9"/>
<comment type="caution">
    <text evidence="3">The sequence shown here is derived from an EMBL/GenBank/DDBJ whole genome shotgun (WGS) entry which is preliminary data.</text>
</comment>
<dbReference type="EMBL" id="SMAN01000002">
    <property type="protein sequence ID" value="TCT26382.1"/>
    <property type="molecule type" value="Genomic_DNA"/>
</dbReference>
<dbReference type="Pfam" id="PF13791">
    <property type="entry name" value="Sigma_reg_C"/>
    <property type="match status" value="1"/>
</dbReference>
<sequence>MKERNDFLKKDSDFRSLAKKAKRNSNIRVVLISIVVSIVVIFAFFYISSTILTKTMNKETRIDTMWNSIHGANIEQRGTSTNYHLFSATTKTEFNKVVDGISISWVQREKRYTIFGTSTAITTNGPSGSGHINDQRIPMYYNGERVIEFVHPEAEFSGTDDREIITEIGDDKAIEVALSFDKGYSLSKVQKEFGNNLAWLWVDTYSQTDIADFYNQSNETGKDTTIIGDDVIGFHYNQDPDTQYGANHFIETLEILNEKGKYQGLAKNIIQNVTSNHQKELIHENLDIIGVVITGTPSEVKELMENKMVRGVFLGVTTDKY</sequence>
<accession>A0A4R3NAA9</accession>
<evidence type="ECO:0000313" key="4">
    <source>
        <dbReference type="Proteomes" id="UP000294650"/>
    </source>
</evidence>
<keyword evidence="1" id="KW-0812">Transmembrane</keyword>
<dbReference type="Proteomes" id="UP000294650">
    <property type="component" value="Unassembled WGS sequence"/>
</dbReference>
<evidence type="ECO:0000313" key="3">
    <source>
        <dbReference type="EMBL" id="TCT26382.1"/>
    </source>
</evidence>